<dbReference type="EMBL" id="MJBS01000054">
    <property type="protein sequence ID" value="OHE97792.1"/>
    <property type="molecule type" value="Genomic_DNA"/>
</dbReference>
<reference evidence="1 2" key="1">
    <citation type="submission" date="2016-09" db="EMBL/GenBank/DDBJ databases">
        <authorList>
            <person name="Capua I."/>
            <person name="De Benedictis P."/>
            <person name="Joannis T."/>
            <person name="Lombin L.H."/>
            <person name="Cattoli G."/>
        </authorList>
    </citation>
    <scope>NUCLEOTIDE SEQUENCE [LARGE SCALE GENOMIC DNA]</scope>
    <source>
        <strain evidence="1 2">IMI 309357</strain>
    </source>
</reference>
<name>A0A1G4B943_9PEZI</name>
<organism evidence="1 2">
    <name type="scientific">Colletotrichum orchidophilum</name>
    <dbReference type="NCBI Taxonomy" id="1209926"/>
    <lineage>
        <taxon>Eukaryota</taxon>
        <taxon>Fungi</taxon>
        <taxon>Dikarya</taxon>
        <taxon>Ascomycota</taxon>
        <taxon>Pezizomycotina</taxon>
        <taxon>Sordariomycetes</taxon>
        <taxon>Hypocreomycetidae</taxon>
        <taxon>Glomerellales</taxon>
        <taxon>Glomerellaceae</taxon>
        <taxon>Colletotrichum</taxon>
    </lineage>
</organism>
<gene>
    <name evidence="1" type="ORF">CORC01_06997</name>
</gene>
<dbReference type="GeneID" id="34560145"/>
<evidence type="ECO:0000313" key="2">
    <source>
        <dbReference type="Proteomes" id="UP000176998"/>
    </source>
</evidence>
<keyword evidence="2" id="KW-1185">Reference proteome</keyword>
<accession>A0A1G4B943</accession>
<dbReference type="Proteomes" id="UP000176998">
    <property type="component" value="Unassembled WGS sequence"/>
</dbReference>
<sequence>MDPLLTDTLPSSLPGTVPDAGQHVGHPITSKVVQAGGSPFNHSSGTCARIAGAHACSLANPVPVGVRSRSPQLVAMLAGCRLCCHPLPWYRLPSASLPDGMDRDAFCNSLGSANPSVGFKP</sequence>
<dbReference type="RefSeq" id="XP_022474945.1">
    <property type="nucleotide sequence ID" value="XM_022618635.1"/>
</dbReference>
<comment type="caution">
    <text evidence="1">The sequence shown here is derived from an EMBL/GenBank/DDBJ whole genome shotgun (WGS) entry which is preliminary data.</text>
</comment>
<evidence type="ECO:0000313" key="1">
    <source>
        <dbReference type="EMBL" id="OHE97792.1"/>
    </source>
</evidence>
<proteinExistence type="predicted"/>
<dbReference type="AlphaFoldDB" id="A0A1G4B943"/>
<protein>
    <submittedName>
        <fullName evidence="1">Uncharacterized protein</fullName>
    </submittedName>
</protein>